<proteinExistence type="inferred from homology"/>
<dbReference type="InterPro" id="IPR013483">
    <property type="entry name" value="MoaA"/>
</dbReference>
<evidence type="ECO:0000256" key="4">
    <source>
        <dbReference type="ARBA" id="ARBA00022723"/>
    </source>
</evidence>
<feature type="binding site" evidence="12">
    <location>
        <begin position="263"/>
        <end position="265"/>
    </location>
    <ligand>
        <name>GTP</name>
        <dbReference type="ChEBI" id="CHEBI:37565"/>
    </ligand>
</feature>
<feature type="binding site" evidence="12">
    <location>
        <position position="20"/>
    </location>
    <ligand>
        <name>GTP</name>
        <dbReference type="ChEBI" id="CHEBI:37565"/>
    </ligand>
</feature>
<dbReference type="RefSeq" id="WP_192542117.1">
    <property type="nucleotide sequence ID" value="NZ_CAXYBX010000001.1"/>
</dbReference>
<keyword evidence="7 12" id="KW-0411">Iron-sulfur</keyword>
<dbReference type="SUPFAM" id="SSF102114">
    <property type="entry name" value="Radical SAM enzymes"/>
    <property type="match status" value="1"/>
</dbReference>
<comment type="caution">
    <text evidence="14">The sequence shown here is derived from an EMBL/GenBank/DDBJ whole genome shotgun (WGS) entry which is preliminary data.</text>
</comment>
<keyword evidence="5 12" id="KW-0547">Nucleotide-binding</keyword>
<feature type="binding site" evidence="12">
    <location>
        <position position="195"/>
    </location>
    <ligand>
        <name>S-adenosyl-L-methionine</name>
        <dbReference type="ChEBI" id="CHEBI:59789"/>
    </ligand>
</feature>
<keyword evidence="8 12" id="KW-0342">GTP-binding</keyword>
<dbReference type="InterPro" id="IPR050105">
    <property type="entry name" value="MoCo_biosynth_MoaA/MoaC"/>
</dbReference>
<feature type="binding site" evidence="12">
    <location>
        <position position="34"/>
    </location>
    <ligand>
        <name>[4Fe-4S] cluster</name>
        <dbReference type="ChEBI" id="CHEBI:49883"/>
        <label>1</label>
        <note>4Fe-4S-S-AdoMet</note>
    </ligand>
</feature>
<feature type="binding site" evidence="12">
    <location>
        <position position="69"/>
    </location>
    <ligand>
        <name>GTP</name>
        <dbReference type="ChEBI" id="CHEBI:37565"/>
    </ligand>
</feature>
<evidence type="ECO:0000256" key="7">
    <source>
        <dbReference type="ARBA" id="ARBA00023014"/>
    </source>
</evidence>
<feature type="binding site" evidence="12">
    <location>
        <position position="73"/>
    </location>
    <ligand>
        <name>S-adenosyl-L-methionine</name>
        <dbReference type="ChEBI" id="CHEBI:59789"/>
    </ligand>
</feature>
<comment type="subunit">
    <text evidence="12">Monomer and homodimer.</text>
</comment>
<evidence type="ECO:0000256" key="8">
    <source>
        <dbReference type="ARBA" id="ARBA00023134"/>
    </source>
</evidence>
<keyword evidence="2 12" id="KW-0004">4Fe-4S</keyword>
<feature type="binding site" evidence="12">
    <location>
        <position position="33"/>
    </location>
    <ligand>
        <name>S-adenosyl-L-methionine</name>
        <dbReference type="ChEBI" id="CHEBI:59789"/>
    </ligand>
</feature>
<keyword evidence="6 12" id="KW-0408">Iron</keyword>
<dbReference type="PROSITE" id="PS01305">
    <property type="entry name" value="MOAA_NIFB_PQQE"/>
    <property type="match status" value="1"/>
</dbReference>
<evidence type="ECO:0000256" key="11">
    <source>
        <dbReference type="ARBA" id="ARBA00048697"/>
    </source>
</evidence>
<evidence type="ECO:0000313" key="15">
    <source>
        <dbReference type="Proteomes" id="UP000707245"/>
    </source>
</evidence>
<keyword evidence="9 12" id="KW-0501">Molybdenum cofactor biosynthesis</keyword>
<gene>
    <name evidence="12 14" type="primary">moaA</name>
    <name evidence="14" type="ORF">EI167_13380</name>
</gene>
<name>A0ABR9FNN2_9GAMM</name>
<comment type="pathway">
    <text evidence="12">Cofactor biosynthesis; molybdopterin biosynthesis.</text>
</comment>
<dbReference type="SFLD" id="SFLDG01383">
    <property type="entry name" value="cyclic_pyranopterin_phosphate"/>
    <property type="match status" value="1"/>
</dbReference>
<organism evidence="14 15">
    <name type="scientific">Pseudoalteromonas prydzensis</name>
    <dbReference type="NCBI Taxonomy" id="182141"/>
    <lineage>
        <taxon>Bacteria</taxon>
        <taxon>Pseudomonadati</taxon>
        <taxon>Pseudomonadota</taxon>
        <taxon>Gammaproteobacteria</taxon>
        <taxon>Alteromonadales</taxon>
        <taxon>Pseudoalteromonadaceae</taxon>
        <taxon>Pseudoalteromonas</taxon>
    </lineage>
</organism>
<dbReference type="InterPro" id="IPR000385">
    <property type="entry name" value="MoaA_NifB_PqqE_Fe-S-bd_CS"/>
</dbReference>
<feature type="binding site" evidence="12">
    <location>
        <position position="161"/>
    </location>
    <ligand>
        <name>GTP</name>
        <dbReference type="ChEBI" id="CHEBI:37565"/>
    </ligand>
</feature>
<dbReference type="SMART" id="SM00729">
    <property type="entry name" value="Elp3"/>
    <property type="match status" value="1"/>
</dbReference>
<evidence type="ECO:0000313" key="14">
    <source>
        <dbReference type="EMBL" id="MBE0458422.1"/>
    </source>
</evidence>
<feature type="domain" description="Radical SAM core" evidence="13">
    <location>
        <begin position="11"/>
        <end position="234"/>
    </location>
</feature>
<dbReference type="Gene3D" id="3.20.20.70">
    <property type="entry name" value="Aldolase class I"/>
    <property type="match status" value="1"/>
</dbReference>
<dbReference type="PANTHER" id="PTHR22960">
    <property type="entry name" value="MOLYBDOPTERIN COFACTOR SYNTHESIS PROTEIN A"/>
    <property type="match status" value="1"/>
</dbReference>
<keyword evidence="3 12" id="KW-0949">S-adenosyl-L-methionine</keyword>
<comment type="catalytic activity">
    <reaction evidence="11 12">
        <text>GTP + AH2 + S-adenosyl-L-methionine = (8S)-3',8-cyclo-7,8-dihydroguanosine 5'-triphosphate + 5'-deoxyadenosine + L-methionine + A + H(+)</text>
        <dbReference type="Rhea" id="RHEA:49576"/>
        <dbReference type="ChEBI" id="CHEBI:13193"/>
        <dbReference type="ChEBI" id="CHEBI:15378"/>
        <dbReference type="ChEBI" id="CHEBI:17319"/>
        <dbReference type="ChEBI" id="CHEBI:17499"/>
        <dbReference type="ChEBI" id="CHEBI:37565"/>
        <dbReference type="ChEBI" id="CHEBI:57844"/>
        <dbReference type="ChEBI" id="CHEBI:59789"/>
        <dbReference type="ChEBI" id="CHEBI:131766"/>
        <dbReference type="EC" id="4.1.99.22"/>
    </reaction>
</comment>
<evidence type="ECO:0000256" key="10">
    <source>
        <dbReference type="ARBA" id="ARBA00023239"/>
    </source>
</evidence>
<evidence type="ECO:0000256" key="5">
    <source>
        <dbReference type="ARBA" id="ARBA00022741"/>
    </source>
</evidence>
<dbReference type="SFLD" id="SFLDG01386">
    <property type="entry name" value="main_SPASM_domain-containing"/>
    <property type="match status" value="1"/>
</dbReference>
<dbReference type="PROSITE" id="PS51918">
    <property type="entry name" value="RADICAL_SAM"/>
    <property type="match status" value="1"/>
</dbReference>
<evidence type="ECO:0000256" key="9">
    <source>
        <dbReference type="ARBA" id="ARBA00023150"/>
    </source>
</evidence>
<keyword evidence="10 12" id="KW-0456">Lyase</keyword>
<protein>
    <recommendedName>
        <fullName evidence="1 12">GTP 3',8-cyclase</fullName>
        <ecNumber evidence="1 12">4.1.99.22</ecNumber>
    </recommendedName>
    <alternativeName>
        <fullName evidence="12">Molybdenum cofactor biosynthesis protein A</fullName>
    </alternativeName>
</protein>
<dbReference type="InterPro" id="IPR010505">
    <property type="entry name" value="MoaA_twitch"/>
</dbReference>
<dbReference type="EMBL" id="RRZA01000040">
    <property type="protein sequence ID" value="MBE0458422.1"/>
    <property type="molecule type" value="Genomic_DNA"/>
</dbReference>
<accession>A0ABR9FNN2</accession>
<evidence type="ECO:0000256" key="12">
    <source>
        <dbReference type="HAMAP-Rule" id="MF_01225"/>
    </source>
</evidence>
<comment type="cofactor">
    <cofactor evidence="12">
        <name>[4Fe-4S] cluster</name>
        <dbReference type="ChEBI" id="CHEBI:49883"/>
    </cofactor>
    <text evidence="12">Binds 2 [4Fe-4S] clusters. Binds 1 [4Fe-4S] cluster coordinated with 3 cysteines and an exchangeable S-adenosyl-L-methionine and 1 [4Fe-4S] cluster coordinated with 3 cysteines and the GTP-derived substrate.</text>
</comment>
<evidence type="ECO:0000256" key="2">
    <source>
        <dbReference type="ARBA" id="ARBA00022485"/>
    </source>
</evidence>
<reference evidence="14 15" key="1">
    <citation type="submission" date="2020-07" db="EMBL/GenBank/DDBJ databases">
        <title>Halophilic bacteria isolated from french cheeses.</title>
        <authorList>
            <person name="Kothe C.I."/>
            <person name="Farah-Kraiem B."/>
            <person name="Renault P."/>
            <person name="Dridi B."/>
        </authorList>
    </citation>
    <scope>NUCLEOTIDE SEQUENCE [LARGE SCALE GENOMIC DNA]</scope>
    <source>
        <strain evidence="14 15">FME14</strain>
    </source>
</reference>
<dbReference type="InterPro" id="IPR007197">
    <property type="entry name" value="rSAM"/>
</dbReference>
<feature type="binding site" evidence="12">
    <location>
        <position position="124"/>
    </location>
    <ligand>
        <name>S-adenosyl-L-methionine</name>
        <dbReference type="ChEBI" id="CHEBI:59789"/>
    </ligand>
</feature>
<dbReference type="PANTHER" id="PTHR22960:SF28">
    <property type="entry name" value="GTP 3',8-CYCLASE"/>
    <property type="match status" value="1"/>
</dbReference>
<dbReference type="HAMAP" id="MF_01225_B">
    <property type="entry name" value="MoaA_B"/>
    <property type="match status" value="1"/>
</dbReference>
<dbReference type="Pfam" id="PF06463">
    <property type="entry name" value="Mob_synth_C"/>
    <property type="match status" value="1"/>
</dbReference>
<evidence type="ECO:0000259" key="13">
    <source>
        <dbReference type="PROSITE" id="PS51918"/>
    </source>
</evidence>
<feature type="binding site" evidence="12">
    <location>
        <position position="261"/>
    </location>
    <ligand>
        <name>[4Fe-4S] cluster</name>
        <dbReference type="ChEBI" id="CHEBI:49883"/>
        <label>2</label>
        <note>4Fe-4S-substrate</note>
    </ligand>
</feature>
<dbReference type="Proteomes" id="UP000707245">
    <property type="component" value="Unassembled WGS sequence"/>
</dbReference>
<dbReference type="SFLD" id="SFLDS00029">
    <property type="entry name" value="Radical_SAM"/>
    <property type="match status" value="1"/>
</dbReference>
<feature type="binding site" evidence="12">
    <location>
        <position position="27"/>
    </location>
    <ligand>
        <name>[4Fe-4S] cluster</name>
        <dbReference type="ChEBI" id="CHEBI:49883"/>
        <label>1</label>
        <note>4Fe-4S-S-AdoMet</note>
    </ligand>
</feature>
<feature type="binding site" evidence="12">
    <location>
        <position position="100"/>
    </location>
    <ligand>
        <name>GTP</name>
        <dbReference type="ChEBI" id="CHEBI:37565"/>
    </ligand>
</feature>
<dbReference type="CDD" id="cd21117">
    <property type="entry name" value="Twitch_MoaA"/>
    <property type="match status" value="1"/>
</dbReference>
<keyword evidence="4 12" id="KW-0479">Metal-binding</keyword>
<feature type="binding site" evidence="12">
    <location>
        <position position="258"/>
    </location>
    <ligand>
        <name>[4Fe-4S] cluster</name>
        <dbReference type="ChEBI" id="CHEBI:49883"/>
        <label>2</label>
        <note>4Fe-4S-substrate</note>
    </ligand>
</feature>
<dbReference type="InterPro" id="IPR013785">
    <property type="entry name" value="Aldolase_TIM"/>
</dbReference>
<evidence type="ECO:0000256" key="1">
    <source>
        <dbReference type="ARBA" id="ARBA00012167"/>
    </source>
</evidence>
<evidence type="ECO:0000256" key="3">
    <source>
        <dbReference type="ARBA" id="ARBA00022691"/>
    </source>
</evidence>
<sequence length="333" mass="37152">MREDNYQLEDKFGRRFNYLRLSITDVCNFSCSYCLPNGYQCDTPREFLTQAEITTVVSAFAKLGTKKIRLTGGEPCLRKDLPEIIKRCKATSGISEVALTTNGFNLLNNVDEYKAAGLDAINVSIDSLDPKMFQLITGHDKLQHILNGIARAQQIGIKRIKVNAVLAKAFNHNQLKDYLAWIKHQRVTVRFIELMETGNGTQFFEQNHLSGQGVKDSLLAAGWLQVVKGTLNGPAQEFWHPDYQGRIGLIMPYSKDFCQSCNRLRVSALGKLHLCLFADQGIDLRSALNSGTTENAAEQTIKLIRSAMSNKTISHELDKRLTGATKHLAMLGG</sequence>
<dbReference type="NCBIfam" id="TIGR02666">
    <property type="entry name" value="moaA"/>
    <property type="match status" value="1"/>
</dbReference>
<dbReference type="CDD" id="cd01335">
    <property type="entry name" value="Radical_SAM"/>
    <property type="match status" value="1"/>
</dbReference>
<evidence type="ECO:0000256" key="6">
    <source>
        <dbReference type="ARBA" id="ARBA00023004"/>
    </source>
</evidence>
<comment type="function">
    <text evidence="12">Catalyzes the cyclization of GTP to (8S)-3',8-cyclo-7,8-dihydroguanosine 5'-triphosphate.</text>
</comment>
<dbReference type="EC" id="4.1.99.22" evidence="1 12"/>
<feature type="binding site" evidence="12">
    <location>
        <position position="31"/>
    </location>
    <ligand>
        <name>[4Fe-4S] cluster</name>
        <dbReference type="ChEBI" id="CHEBI:49883"/>
        <label>1</label>
        <note>4Fe-4S-S-AdoMet</note>
    </ligand>
</feature>
<feature type="binding site" evidence="12">
    <location>
        <position position="275"/>
    </location>
    <ligand>
        <name>[4Fe-4S] cluster</name>
        <dbReference type="ChEBI" id="CHEBI:49883"/>
        <label>2</label>
        <note>4Fe-4S-substrate</note>
    </ligand>
</feature>
<keyword evidence="15" id="KW-1185">Reference proteome</keyword>
<dbReference type="Pfam" id="PF04055">
    <property type="entry name" value="Radical_SAM"/>
    <property type="match status" value="1"/>
</dbReference>
<dbReference type="InterPro" id="IPR058240">
    <property type="entry name" value="rSAM_sf"/>
</dbReference>
<dbReference type="InterPro" id="IPR040064">
    <property type="entry name" value="MoaA-like"/>
</dbReference>
<dbReference type="InterPro" id="IPR006638">
    <property type="entry name" value="Elp3/MiaA/NifB-like_rSAM"/>
</dbReference>
<comment type="similarity">
    <text evidence="12">Belongs to the radical SAM superfamily. MoaA family.</text>
</comment>
<dbReference type="SFLD" id="SFLDG01067">
    <property type="entry name" value="SPASM/twitch_domain_containing"/>
    <property type="match status" value="1"/>
</dbReference>